<sequence>MFYLTDFGTFWRESDSHPWAARQERKHLGHNTILC</sequence>
<dbReference type="EMBL" id="GBXM01078949">
    <property type="protein sequence ID" value="JAH29628.1"/>
    <property type="molecule type" value="Transcribed_RNA"/>
</dbReference>
<evidence type="ECO:0000313" key="1">
    <source>
        <dbReference type="EMBL" id="JAH29628.1"/>
    </source>
</evidence>
<reference evidence="1" key="1">
    <citation type="submission" date="2014-11" db="EMBL/GenBank/DDBJ databases">
        <authorList>
            <person name="Amaro Gonzalez C."/>
        </authorList>
    </citation>
    <scope>NUCLEOTIDE SEQUENCE</scope>
</reference>
<dbReference type="AlphaFoldDB" id="A0A0E9RMN9"/>
<reference evidence="1" key="2">
    <citation type="journal article" date="2015" name="Fish Shellfish Immunol.">
        <title>Early steps in the European eel (Anguilla anguilla)-Vibrio vulnificus interaction in the gills: Role of the RtxA13 toxin.</title>
        <authorList>
            <person name="Callol A."/>
            <person name="Pajuelo D."/>
            <person name="Ebbesson L."/>
            <person name="Teles M."/>
            <person name="MacKenzie S."/>
            <person name="Amaro C."/>
        </authorList>
    </citation>
    <scope>NUCLEOTIDE SEQUENCE</scope>
</reference>
<protein>
    <submittedName>
        <fullName evidence="1">Uncharacterized protein</fullName>
    </submittedName>
</protein>
<name>A0A0E9RMN9_ANGAN</name>
<accession>A0A0E9RMN9</accession>
<organism evidence="1">
    <name type="scientific">Anguilla anguilla</name>
    <name type="common">European freshwater eel</name>
    <name type="synonym">Muraena anguilla</name>
    <dbReference type="NCBI Taxonomy" id="7936"/>
    <lineage>
        <taxon>Eukaryota</taxon>
        <taxon>Metazoa</taxon>
        <taxon>Chordata</taxon>
        <taxon>Craniata</taxon>
        <taxon>Vertebrata</taxon>
        <taxon>Euteleostomi</taxon>
        <taxon>Actinopterygii</taxon>
        <taxon>Neopterygii</taxon>
        <taxon>Teleostei</taxon>
        <taxon>Anguilliformes</taxon>
        <taxon>Anguillidae</taxon>
        <taxon>Anguilla</taxon>
    </lineage>
</organism>
<proteinExistence type="predicted"/>